<dbReference type="Proteomes" id="UP001152759">
    <property type="component" value="Chromosome 2"/>
</dbReference>
<dbReference type="GO" id="GO:0008310">
    <property type="term" value="F:single-stranded DNA 3'-5' DNA exonuclease activity"/>
    <property type="evidence" value="ECO:0007669"/>
    <property type="project" value="TreeGrafter"/>
</dbReference>
<dbReference type="AlphaFoldDB" id="A0A9P0A7H1"/>
<evidence type="ECO:0000313" key="2">
    <source>
        <dbReference type="Proteomes" id="UP001152759"/>
    </source>
</evidence>
<protein>
    <submittedName>
        <fullName evidence="1">Uncharacterized protein</fullName>
    </submittedName>
</protein>
<dbReference type="GO" id="GO:0000712">
    <property type="term" value="P:resolution of meiotic recombination intermediates"/>
    <property type="evidence" value="ECO:0007669"/>
    <property type="project" value="TreeGrafter"/>
</dbReference>
<dbReference type="EMBL" id="OU963863">
    <property type="protein sequence ID" value="CAH0384771.1"/>
    <property type="molecule type" value="Genomic_DNA"/>
</dbReference>
<dbReference type="InterPro" id="IPR052469">
    <property type="entry name" value="MEIOB"/>
</dbReference>
<dbReference type="PANTHER" id="PTHR21166:SF2">
    <property type="entry name" value="CELL DIVISION CONTROL PROTEIN 24 OB DOMAIN-CONTAINING PROTEIN-RELATED"/>
    <property type="match status" value="1"/>
</dbReference>
<sequence>MRFYIFIRNIFPFLQVGEVKRIKMKEGEEKEMREISVMDRTFNSMPLTIWELEMVIRAGSWKPCRTTLFLADFKLEWNKYKSKYALSYGYRSIIIDNPITEQAQELATWAYSTALASKDENIPFPIDPKTVNTVMSSRAVREKVKKEGTRTFTALVYAVIYHFDLDGCSAPTVVRQCEYCNWSVNEDDTCKNCNCPSGAGTELPSTVTVFDIRMHIADHTGNLMNCKLTQAVAKHLCQCSAEEFLAKTDDEKTALKFRTLFKHHAVRIIVSPNSCDNNKPKVTALSCERTSLSTHCTLVPMM</sequence>
<name>A0A9P0A7H1_BEMTA</name>
<gene>
    <name evidence="1" type="ORF">BEMITA_LOCUS4066</name>
</gene>
<dbReference type="GO" id="GO:0003697">
    <property type="term" value="F:single-stranded DNA binding"/>
    <property type="evidence" value="ECO:0007669"/>
    <property type="project" value="TreeGrafter"/>
</dbReference>
<reference evidence="1" key="1">
    <citation type="submission" date="2021-12" db="EMBL/GenBank/DDBJ databases">
        <authorList>
            <person name="King R."/>
        </authorList>
    </citation>
    <scope>NUCLEOTIDE SEQUENCE</scope>
</reference>
<proteinExistence type="predicted"/>
<dbReference type="InterPro" id="IPR012340">
    <property type="entry name" value="NA-bd_OB-fold"/>
</dbReference>
<dbReference type="Gene3D" id="2.40.50.140">
    <property type="entry name" value="Nucleic acid-binding proteins"/>
    <property type="match status" value="1"/>
</dbReference>
<organism evidence="1 2">
    <name type="scientific">Bemisia tabaci</name>
    <name type="common">Sweetpotato whitefly</name>
    <name type="synonym">Aleurodes tabaci</name>
    <dbReference type="NCBI Taxonomy" id="7038"/>
    <lineage>
        <taxon>Eukaryota</taxon>
        <taxon>Metazoa</taxon>
        <taxon>Ecdysozoa</taxon>
        <taxon>Arthropoda</taxon>
        <taxon>Hexapoda</taxon>
        <taxon>Insecta</taxon>
        <taxon>Pterygota</taxon>
        <taxon>Neoptera</taxon>
        <taxon>Paraneoptera</taxon>
        <taxon>Hemiptera</taxon>
        <taxon>Sternorrhyncha</taxon>
        <taxon>Aleyrodoidea</taxon>
        <taxon>Aleyrodidae</taxon>
        <taxon>Aleyrodinae</taxon>
        <taxon>Bemisia</taxon>
    </lineage>
</organism>
<evidence type="ECO:0000313" key="1">
    <source>
        <dbReference type="EMBL" id="CAH0384771.1"/>
    </source>
</evidence>
<keyword evidence="2" id="KW-1185">Reference proteome</keyword>
<dbReference type="SUPFAM" id="SSF50249">
    <property type="entry name" value="Nucleic acid-binding proteins"/>
    <property type="match status" value="1"/>
</dbReference>
<dbReference type="PANTHER" id="PTHR21166">
    <property type="entry name" value="CELL DIVISION CONTROL PROTEIN 24 OB DOMAIN-CONTAINING PROTEIN-RELATED"/>
    <property type="match status" value="1"/>
</dbReference>
<accession>A0A9P0A7H1</accession>